<comment type="caution">
    <text evidence="2">The sequence shown here is derived from an EMBL/GenBank/DDBJ whole genome shotgun (WGS) entry which is preliminary data.</text>
</comment>
<evidence type="ECO:0000313" key="2">
    <source>
        <dbReference type="EMBL" id="GBO12610.1"/>
    </source>
</evidence>
<sequence length="78" mass="8452">MGKNHFLHHPSKNNPDISAVPSSKPSASTARASPPITNLPIPSSPSVARDTLEYNMSEDLEVDLQLQVLHPLPNLKTT</sequence>
<dbReference type="AlphaFoldDB" id="A0A4Y2UM31"/>
<accession>A0A4Y2UM31</accession>
<dbReference type="Proteomes" id="UP000499080">
    <property type="component" value="Unassembled WGS sequence"/>
</dbReference>
<dbReference type="EMBL" id="BGPR01037092">
    <property type="protein sequence ID" value="GBO12610.1"/>
    <property type="molecule type" value="Genomic_DNA"/>
</dbReference>
<reference evidence="2 3" key="1">
    <citation type="journal article" date="2019" name="Sci. Rep.">
        <title>Orb-weaving spider Araneus ventricosus genome elucidates the spidroin gene catalogue.</title>
        <authorList>
            <person name="Kono N."/>
            <person name="Nakamura H."/>
            <person name="Ohtoshi R."/>
            <person name="Moran D.A.P."/>
            <person name="Shinohara A."/>
            <person name="Yoshida Y."/>
            <person name="Fujiwara M."/>
            <person name="Mori M."/>
            <person name="Tomita M."/>
            <person name="Arakawa K."/>
        </authorList>
    </citation>
    <scope>NUCLEOTIDE SEQUENCE [LARGE SCALE GENOMIC DNA]</scope>
</reference>
<feature type="compositionally biased region" description="Polar residues" evidence="1">
    <location>
        <begin position="12"/>
        <end position="31"/>
    </location>
</feature>
<feature type="compositionally biased region" description="Basic residues" evidence="1">
    <location>
        <begin position="1"/>
        <end position="11"/>
    </location>
</feature>
<keyword evidence="3" id="KW-1185">Reference proteome</keyword>
<proteinExistence type="predicted"/>
<name>A0A4Y2UM31_ARAVE</name>
<feature type="region of interest" description="Disordered" evidence="1">
    <location>
        <begin position="1"/>
        <end position="46"/>
    </location>
</feature>
<feature type="non-terminal residue" evidence="2">
    <location>
        <position position="78"/>
    </location>
</feature>
<organism evidence="2 3">
    <name type="scientific">Araneus ventricosus</name>
    <name type="common">Orbweaver spider</name>
    <name type="synonym">Epeira ventricosa</name>
    <dbReference type="NCBI Taxonomy" id="182803"/>
    <lineage>
        <taxon>Eukaryota</taxon>
        <taxon>Metazoa</taxon>
        <taxon>Ecdysozoa</taxon>
        <taxon>Arthropoda</taxon>
        <taxon>Chelicerata</taxon>
        <taxon>Arachnida</taxon>
        <taxon>Araneae</taxon>
        <taxon>Araneomorphae</taxon>
        <taxon>Entelegynae</taxon>
        <taxon>Araneoidea</taxon>
        <taxon>Araneidae</taxon>
        <taxon>Araneus</taxon>
    </lineage>
</organism>
<protein>
    <submittedName>
        <fullName evidence="2">Uncharacterized protein</fullName>
    </submittedName>
</protein>
<evidence type="ECO:0000256" key="1">
    <source>
        <dbReference type="SAM" id="MobiDB-lite"/>
    </source>
</evidence>
<evidence type="ECO:0000313" key="3">
    <source>
        <dbReference type="Proteomes" id="UP000499080"/>
    </source>
</evidence>
<gene>
    <name evidence="2" type="ORF">AVEN_246048_1</name>
</gene>